<dbReference type="GO" id="GO:0016705">
    <property type="term" value="F:oxidoreductase activity, acting on paired donors, with incorporation or reduction of molecular oxygen"/>
    <property type="evidence" value="ECO:0007669"/>
    <property type="project" value="InterPro"/>
</dbReference>
<comment type="similarity">
    <text evidence="2 7">Belongs to the cytochrome P450 family.</text>
</comment>
<evidence type="ECO:0000313" key="8">
    <source>
        <dbReference type="EMBL" id="GJE97791.1"/>
    </source>
</evidence>
<keyword evidence="5 6" id="KW-0408">Iron</keyword>
<evidence type="ECO:0000256" key="3">
    <source>
        <dbReference type="ARBA" id="ARBA00022723"/>
    </source>
</evidence>
<keyword evidence="7" id="KW-0503">Monooxygenase</keyword>
<evidence type="ECO:0000256" key="7">
    <source>
        <dbReference type="RuleBase" id="RU000461"/>
    </source>
</evidence>
<gene>
    <name evidence="8" type="ORF">PsYK624_140120</name>
</gene>
<dbReference type="PROSITE" id="PS00086">
    <property type="entry name" value="CYTOCHROME_P450"/>
    <property type="match status" value="1"/>
</dbReference>
<organism evidence="8 9">
    <name type="scientific">Phanerochaete sordida</name>
    <dbReference type="NCBI Taxonomy" id="48140"/>
    <lineage>
        <taxon>Eukaryota</taxon>
        <taxon>Fungi</taxon>
        <taxon>Dikarya</taxon>
        <taxon>Basidiomycota</taxon>
        <taxon>Agaricomycotina</taxon>
        <taxon>Agaricomycetes</taxon>
        <taxon>Polyporales</taxon>
        <taxon>Phanerochaetaceae</taxon>
        <taxon>Phanerochaete</taxon>
    </lineage>
</organism>
<evidence type="ECO:0000256" key="4">
    <source>
        <dbReference type="ARBA" id="ARBA00023002"/>
    </source>
</evidence>
<comment type="caution">
    <text evidence="8">The sequence shown here is derived from an EMBL/GenBank/DDBJ whole genome shotgun (WGS) entry which is preliminary data.</text>
</comment>
<protein>
    <submittedName>
        <fullName evidence="8">Cytochrome P450</fullName>
    </submittedName>
</protein>
<accession>A0A9P3GML9</accession>
<dbReference type="SUPFAM" id="SSF48264">
    <property type="entry name" value="Cytochrome P450"/>
    <property type="match status" value="1"/>
</dbReference>
<dbReference type="PANTHER" id="PTHR46206">
    <property type="entry name" value="CYTOCHROME P450"/>
    <property type="match status" value="1"/>
</dbReference>
<dbReference type="PRINTS" id="PR00463">
    <property type="entry name" value="EP450I"/>
</dbReference>
<evidence type="ECO:0000256" key="1">
    <source>
        <dbReference type="ARBA" id="ARBA00001971"/>
    </source>
</evidence>
<dbReference type="GO" id="GO:0005506">
    <property type="term" value="F:iron ion binding"/>
    <property type="evidence" value="ECO:0007669"/>
    <property type="project" value="InterPro"/>
</dbReference>
<dbReference type="AlphaFoldDB" id="A0A9P3GML9"/>
<dbReference type="Proteomes" id="UP000703269">
    <property type="component" value="Unassembled WGS sequence"/>
</dbReference>
<sequence length="524" mass="58848">MSSQVKLDNISLSHSPADPAGSAGTPSLIAYLAYVVPVALLLYSLFSPTNLRHIPTEGASSLPLLSYIGVRDYLRDAKGVLQRGYTKHKGKVFKVAFTDRWLVVVTGKKLVDELQRLPDDAVSFVEAAGDLSAIRYTFGERIIQDPYHVPIIRTHLTKHLAPMFSDIYDEVSAAFDELIPRTGDEWVSVHAIKVIRSIVARASNRAFVGLPLCRNTAFLDTAIDFTVDVAKARVFLALFPEVLKPLAVKMIKSIDTRVQECMQHLRPFIDERMRFAEELGDDWSDKPSDMLQWIIDEVKTRDSSAEEVVRMILLMNFAAIFTSSNSFTYALYHLAASPEFAAPLREEIEAVVAEDGWTKISMGKMWRLDSFLRESQRYNGINPVSVMRKAMKSFTLSDGTYIPKGTTLVTPALATHFDSDNYVNPTVFDPFRYVREKEQDMSAVKHQFVTTSPEYVSFGHGKHACPGRFFAANELKCMMAYVVVNYDVKLEKEGVLPKNVHTATSIAPNPEARVFFRRRKPSAA</sequence>
<evidence type="ECO:0000256" key="6">
    <source>
        <dbReference type="PIRSR" id="PIRSR602401-1"/>
    </source>
</evidence>
<name>A0A9P3GML9_9APHY</name>
<dbReference type="EMBL" id="BPQB01000077">
    <property type="protein sequence ID" value="GJE97791.1"/>
    <property type="molecule type" value="Genomic_DNA"/>
</dbReference>
<keyword evidence="4 7" id="KW-0560">Oxidoreductase</keyword>
<dbReference type="GO" id="GO:0004497">
    <property type="term" value="F:monooxygenase activity"/>
    <property type="evidence" value="ECO:0007669"/>
    <property type="project" value="UniProtKB-KW"/>
</dbReference>
<dbReference type="GO" id="GO:0020037">
    <property type="term" value="F:heme binding"/>
    <property type="evidence" value="ECO:0007669"/>
    <property type="project" value="InterPro"/>
</dbReference>
<feature type="binding site" description="axial binding residue" evidence="6">
    <location>
        <position position="465"/>
    </location>
    <ligand>
        <name>heme</name>
        <dbReference type="ChEBI" id="CHEBI:30413"/>
    </ligand>
    <ligandPart>
        <name>Fe</name>
        <dbReference type="ChEBI" id="CHEBI:18248"/>
    </ligandPart>
</feature>
<evidence type="ECO:0000256" key="2">
    <source>
        <dbReference type="ARBA" id="ARBA00010617"/>
    </source>
</evidence>
<dbReference type="Gene3D" id="1.10.630.10">
    <property type="entry name" value="Cytochrome P450"/>
    <property type="match status" value="1"/>
</dbReference>
<dbReference type="OrthoDB" id="1844152at2759"/>
<dbReference type="CDD" id="cd11041">
    <property type="entry name" value="CYP503A1-like"/>
    <property type="match status" value="1"/>
</dbReference>
<comment type="cofactor">
    <cofactor evidence="1 6">
        <name>heme</name>
        <dbReference type="ChEBI" id="CHEBI:30413"/>
    </cofactor>
</comment>
<keyword evidence="3 6" id="KW-0479">Metal-binding</keyword>
<dbReference type="InterPro" id="IPR001128">
    <property type="entry name" value="Cyt_P450"/>
</dbReference>
<dbReference type="InterPro" id="IPR017972">
    <property type="entry name" value="Cyt_P450_CS"/>
</dbReference>
<dbReference type="Pfam" id="PF00067">
    <property type="entry name" value="p450"/>
    <property type="match status" value="1"/>
</dbReference>
<evidence type="ECO:0000256" key="5">
    <source>
        <dbReference type="ARBA" id="ARBA00023004"/>
    </source>
</evidence>
<dbReference type="InterPro" id="IPR002401">
    <property type="entry name" value="Cyt_P450_E_grp-I"/>
</dbReference>
<keyword evidence="6 7" id="KW-0349">Heme</keyword>
<dbReference type="InterPro" id="IPR036396">
    <property type="entry name" value="Cyt_P450_sf"/>
</dbReference>
<proteinExistence type="inferred from homology"/>
<reference evidence="8 9" key="1">
    <citation type="submission" date="2021-08" db="EMBL/GenBank/DDBJ databases">
        <title>Draft Genome Sequence of Phanerochaete sordida strain YK-624.</title>
        <authorList>
            <person name="Mori T."/>
            <person name="Dohra H."/>
            <person name="Suzuki T."/>
            <person name="Kawagishi H."/>
            <person name="Hirai H."/>
        </authorList>
    </citation>
    <scope>NUCLEOTIDE SEQUENCE [LARGE SCALE GENOMIC DNA]</scope>
    <source>
        <strain evidence="8 9">YK-624</strain>
    </source>
</reference>
<evidence type="ECO:0000313" key="9">
    <source>
        <dbReference type="Proteomes" id="UP000703269"/>
    </source>
</evidence>
<keyword evidence="9" id="KW-1185">Reference proteome</keyword>